<dbReference type="InterPro" id="IPR012944">
    <property type="entry name" value="SusD_RagB_dom"/>
</dbReference>
<comment type="subcellular location">
    <subcellularLocation>
        <location evidence="1">Cell outer membrane</location>
    </subcellularLocation>
</comment>
<keyword evidence="9" id="KW-1185">Reference proteome</keyword>
<evidence type="ECO:0000313" key="8">
    <source>
        <dbReference type="EMBL" id="RNI40007.1"/>
    </source>
</evidence>
<dbReference type="Proteomes" id="UP000267223">
    <property type="component" value="Unassembled WGS sequence"/>
</dbReference>
<evidence type="ECO:0000259" key="6">
    <source>
        <dbReference type="Pfam" id="PF07980"/>
    </source>
</evidence>
<keyword evidence="4" id="KW-0472">Membrane</keyword>
<evidence type="ECO:0000256" key="1">
    <source>
        <dbReference type="ARBA" id="ARBA00004442"/>
    </source>
</evidence>
<name>A0A3M9NRT3_9BACT</name>
<dbReference type="GO" id="GO:0009279">
    <property type="term" value="C:cell outer membrane"/>
    <property type="evidence" value="ECO:0007669"/>
    <property type="project" value="UniProtKB-SubCell"/>
</dbReference>
<feature type="domain" description="SusD-like N-terminal" evidence="7">
    <location>
        <begin position="77"/>
        <end position="233"/>
    </location>
</feature>
<dbReference type="OrthoDB" id="5694214at2"/>
<evidence type="ECO:0000256" key="5">
    <source>
        <dbReference type="ARBA" id="ARBA00023237"/>
    </source>
</evidence>
<evidence type="ECO:0000259" key="7">
    <source>
        <dbReference type="Pfam" id="PF14322"/>
    </source>
</evidence>
<dbReference type="Gene3D" id="1.25.40.390">
    <property type="match status" value="1"/>
</dbReference>
<comment type="caution">
    <text evidence="8">The sequence shown here is derived from an EMBL/GenBank/DDBJ whole genome shotgun (WGS) entry which is preliminary data.</text>
</comment>
<accession>A0A3M9NRT3</accession>
<dbReference type="Pfam" id="PF07980">
    <property type="entry name" value="SusD_RagB"/>
    <property type="match status" value="1"/>
</dbReference>
<evidence type="ECO:0000256" key="3">
    <source>
        <dbReference type="ARBA" id="ARBA00022729"/>
    </source>
</evidence>
<dbReference type="InterPro" id="IPR033985">
    <property type="entry name" value="SusD-like_N"/>
</dbReference>
<keyword evidence="5" id="KW-0998">Cell outer membrane</keyword>
<dbReference type="AlphaFoldDB" id="A0A3M9NRT3"/>
<evidence type="ECO:0000313" key="9">
    <source>
        <dbReference type="Proteomes" id="UP000267223"/>
    </source>
</evidence>
<dbReference type="InterPro" id="IPR011990">
    <property type="entry name" value="TPR-like_helical_dom_sf"/>
</dbReference>
<dbReference type="SUPFAM" id="SSF48452">
    <property type="entry name" value="TPR-like"/>
    <property type="match status" value="1"/>
</dbReference>
<protein>
    <submittedName>
        <fullName evidence="8">RagB/SusD family nutrient uptake outer membrane protein</fullName>
    </submittedName>
</protein>
<dbReference type="PROSITE" id="PS51257">
    <property type="entry name" value="PROKAR_LIPOPROTEIN"/>
    <property type="match status" value="1"/>
</dbReference>
<evidence type="ECO:0000256" key="4">
    <source>
        <dbReference type="ARBA" id="ARBA00023136"/>
    </source>
</evidence>
<dbReference type="EMBL" id="RJJR01000001">
    <property type="protein sequence ID" value="RNI40007.1"/>
    <property type="molecule type" value="Genomic_DNA"/>
</dbReference>
<dbReference type="Pfam" id="PF14322">
    <property type="entry name" value="SusD-like_3"/>
    <property type="match status" value="1"/>
</dbReference>
<feature type="domain" description="RagB/SusD" evidence="6">
    <location>
        <begin position="319"/>
        <end position="572"/>
    </location>
</feature>
<dbReference type="RefSeq" id="WP_123118898.1">
    <property type="nucleotide sequence ID" value="NZ_RJJR01000001.1"/>
</dbReference>
<evidence type="ECO:0000256" key="2">
    <source>
        <dbReference type="ARBA" id="ARBA00006275"/>
    </source>
</evidence>
<gene>
    <name evidence="8" type="ORF">EFY79_01520</name>
</gene>
<sequence>MKTFYNKNTIVKLIIFSGLVFSACKKDNFLNVDNLSSVSSSTAFATQNAADLVLNDIYYALPDEYNSVFDPFDNWTDNSMTGFSWSNSANQARTKSTINSNTGFSYNWGGGTQKATSWLNWDYLYGAIRKCNVFIAGLQASSLDDTYKSQRLGEAKVLRAYFYHIVWMLYGGGPIITKPDSRAEDGDSIYHKRATFDENYTFLEKELTDAAELLPDNSGNNSAGRITKGAALTLKGWIELFYASPLYNTSNDLTRWAAAAATNKAVMEMGYSLYPKYDELFLTTGNNNNEGILYREYLGLKEGSTIAGYQGPAYAGKVWLSWGGSTPTQELVNDYAMANGKAITDAGSGYDPNNPYANREPRFKESILYNGNTFNGLPYLSAVGSGFNEIDLSDATDATNTGYAMKKGIDTTINIFQWGASSQTYYYFRYAEVLLNYAEAQNEASGPDASVYDAMDQVRTRAGVPTFSEVYPNASQTEMRQAIRRERRVELAFEGKRYFDLLRWKTAEVNLNHVMHGMKVTPVTGGGYTYQIVNAIPPGSPQWSFDPSKNYLLPIPLSIMGQNPQLTQNPNY</sequence>
<organism evidence="8 9">
    <name type="scientific">Hanamia caeni</name>
    <dbReference type="NCBI Taxonomy" id="2294116"/>
    <lineage>
        <taxon>Bacteria</taxon>
        <taxon>Pseudomonadati</taxon>
        <taxon>Bacteroidota</taxon>
        <taxon>Chitinophagia</taxon>
        <taxon>Chitinophagales</taxon>
        <taxon>Chitinophagaceae</taxon>
        <taxon>Hanamia</taxon>
    </lineage>
</organism>
<keyword evidence="3" id="KW-0732">Signal</keyword>
<comment type="similarity">
    <text evidence="2">Belongs to the SusD family.</text>
</comment>
<proteinExistence type="inferred from homology"/>
<reference evidence="8 9" key="1">
    <citation type="submission" date="2018-11" db="EMBL/GenBank/DDBJ databases">
        <title>Draft genome sequence of Ferruginibacter sp. BO-59.</title>
        <authorList>
            <person name="Im W.T."/>
        </authorList>
    </citation>
    <scope>NUCLEOTIDE SEQUENCE [LARGE SCALE GENOMIC DNA]</scope>
    <source>
        <strain evidence="8 9">BO-59</strain>
    </source>
</reference>